<gene>
    <name evidence="2" type="ORF">HPBE_LOCUS4505</name>
</gene>
<feature type="compositionally biased region" description="Basic residues" evidence="1">
    <location>
        <begin position="77"/>
        <end position="94"/>
    </location>
</feature>
<reference evidence="4" key="2">
    <citation type="submission" date="2019-09" db="UniProtKB">
        <authorList>
            <consortium name="WormBaseParasite"/>
        </authorList>
    </citation>
    <scope>IDENTIFICATION</scope>
</reference>
<feature type="compositionally biased region" description="Gly residues" evidence="1">
    <location>
        <begin position="14"/>
        <end position="25"/>
    </location>
</feature>
<evidence type="ECO:0000313" key="4">
    <source>
        <dbReference type="WBParaSite" id="HPBE_0000450401-mRNA-1"/>
    </source>
</evidence>
<feature type="compositionally biased region" description="Basic and acidic residues" evidence="1">
    <location>
        <begin position="34"/>
        <end position="53"/>
    </location>
</feature>
<keyword evidence="3" id="KW-1185">Reference proteome</keyword>
<dbReference type="Proteomes" id="UP000050761">
    <property type="component" value="Unassembled WGS sequence"/>
</dbReference>
<name>A0A183FDX5_HELPZ</name>
<evidence type="ECO:0000256" key="1">
    <source>
        <dbReference type="SAM" id="MobiDB-lite"/>
    </source>
</evidence>
<dbReference type="EMBL" id="UZAH01025323">
    <property type="protein sequence ID" value="VDO61473.1"/>
    <property type="molecule type" value="Genomic_DNA"/>
</dbReference>
<proteinExistence type="predicted"/>
<evidence type="ECO:0000313" key="2">
    <source>
        <dbReference type="EMBL" id="VDO61473.1"/>
    </source>
</evidence>
<organism evidence="3 4">
    <name type="scientific">Heligmosomoides polygyrus</name>
    <name type="common">Parasitic roundworm</name>
    <dbReference type="NCBI Taxonomy" id="6339"/>
    <lineage>
        <taxon>Eukaryota</taxon>
        <taxon>Metazoa</taxon>
        <taxon>Ecdysozoa</taxon>
        <taxon>Nematoda</taxon>
        <taxon>Chromadorea</taxon>
        <taxon>Rhabditida</taxon>
        <taxon>Rhabditina</taxon>
        <taxon>Rhabditomorpha</taxon>
        <taxon>Strongyloidea</taxon>
        <taxon>Heligmosomidae</taxon>
        <taxon>Heligmosomoides</taxon>
    </lineage>
</organism>
<accession>A0A3P7Y9P1</accession>
<feature type="region of interest" description="Disordered" evidence="1">
    <location>
        <begin position="1"/>
        <end position="107"/>
    </location>
</feature>
<protein>
    <submittedName>
        <fullName evidence="2 4">Uncharacterized protein</fullName>
    </submittedName>
</protein>
<accession>A0A183FDX5</accession>
<reference evidence="2 3" key="1">
    <citation type="submission" date="2018-11" db="EMBL/GenBank/DDBJ databases">
        <authorList>
            <consortium name="Pathogen Informatics"/>
        </authorList>
    </citation>
    <scope>NUCLEOTIDE SEQUENCE [LARGE SCALE GENOMIC DNA]</scope>
</reference>
<dbReference type="AlphaFoldDB" id="A0A183FDX5"/>
<sequence length="205" mass="23002">MYTRLRTAQVFCGGDQGGGGDGDGAVGDPNGFPSRKDEMQSRPESIWRTEIRESSVVWTRDGDRHEPKKDKASTTTTRRKLLKGRKKRKQKRRRSNTERHSRQMRPAAADVFGRDETPRFSNPRRVQNETTAMTTTTTTSRDPPGCRSGCGRPIMRASSMCPSRETPPLCSAKLIFRHSTVSLLRTLFVLRSPSVELLLLLLAAV</sequence>
<dbReference type="WBParaSite" id="HPBE_0000450401-mRNA-1">
    <property type="protein sequence ID" value="HPBE_0000450401-mRNA-1"/>
    <property type="gene ID" value="HPBE_0000450401"/>
</dbReference>
<evidence type="ECO:0000313" key="3">
    <source>
        <dbReference type="Proteomes" id="UP000050761"/>
    </source>
</evidence>
<feature type="compositionally biased region" description="Basic and acidic residues" evidence="1">
    <location>
        <begin position="60"/>
        <end position="72"/>
    </location>
</feature>